<keyword evidence="12" id="KW-0472">Membrane</keyword>
<organism evidence="14 15">
    <name type="scientific">Acanthaster planci</name>
    <name type="common">Crown-of-thorns starfish</name>
    <dbReference type="NCBI Taxonomy" id="133434"/>
    <lineage>
        <taxon>Eukaryota</taxon>
        <taxon>Metazoa</taxon>
        <taxon>Echinodermata</taxon>
        <taxon>Eleutherozoa</taxon>
        <taxon>Asterozoa</taxon>
        <taxon>Asteroidea</taxon>
        <taxon>Valvatacea</taxon>
        <taxon>Valvatida</taxon>
        <taxon>Acanthasteridae</taxon>
        <taxon>Acanthaster</taxon>
    </lineage>
</organism>
<evidence type="ECO:0000256" key="9">
    <source>
        <dbReference type="ARBA" id="ARBA00048317"/>
    </source>
</evidence>
<evidence type="ECO:0000256" key="12">
    <source>
        <dbReference type="SAM" id="Phobius"/>
    </source>
</evidence>
<evidence type="ECO:0000256" key="4">
    <source>
        <dbReference type="ARBA" id="ARBA00022729"/>
    </source>
</evidence>
<evidence type="ECO:0000256" key="7">
    <source>
        <dbReference type="ARBA" id="ARBA00040944"/>
    </source>
</evidence>
<dbReference type="PANTHER" id="PTHR20961">
    <property type="entry name" value="GLYCOSYLTRANSFERASE"/>
    <property type="match status" value="1"/>
</dbReference>
<evidence type="ECO:0000256" key="2">
    <source>
        <dbReference type="ARBA" id="ARBA00022676"/>
    </source>
</evidence>
<evidence type="ECO:0000256" key="6">
    <source>
        <dbReference type="ARBA" id="ARBA00023180"/>
    </source>
</evidence>
<feature type="compositionally biased region" description="Basic and acidic residues" evidence="11">
    <location>
        <begin position="130"/>
        <end position="152"/>
    </location>
</feature>
<evidence type="ECO:0000256" key="8">
    <source>
        <dbReference type="ARBA" id="ARBA00042574"/>
    </source>
</evidence>
<dbReference type="GO" id="GO:0097363">
    <property type="term" value="F:protein O-acetylglucosaminyltransferase activity"/>
    <property type="evidence" value="ECO:0007669"/>
    <property type="project" value="UniProtKB-EC"/>
</dbReference>
<feature type="compositionally biased region" description="Polar residues" evidence="11">
    <location>
        <begin position="106"/>
        <end position="117"/>
    </location>
</feature>
<dbReference type="EC" id="2.4.1.255" evidence="1"/>
<reference evidence="15" key="1">
    <citation type="submission" date="2025-08" db="UniProtKB">
        <authorList>
            <consortium name="RefSeq"/>
        </authorList>
    </citation>
    <scope>IDENTIFICATION</scope>
</reference>
<dbReference type="Proteomes" id="UP000694845">
    <property type="component" value="Unplaced"/>
</dbReference>
<keyword evidence="2" id="KW-0328">Glycosyltransferase</keyword>
<keyword evidence="3" id="KW-0808">Transferase</keyword>
<feature type="compositionally biased region" description="Polar residues" evidence="11">
    <location>
        <begin position="154"/>
        <end position="164"/>
    </location>
</feature>
<evidence type="ECO:0000256" key="3">
    <source>
        <dbReference type="ARBA" id="ARBA00022679"/>
    </source>
</evidence>
<evidence type="ECO:0000256" key="11">
    <source>
        <dbReference type="SAM" id="MobiDB-lite"/>
    </source>
</evidence>
<dbReference type="InterPro" id="IPR049625">
    <property type="entry name" value="Glyco_transf_61_cat"/>
</dbReference>
<dbReference type="InterPro" id="IPR007657">
    <property type="entry name" value="Glycosyltransferase_61"/>
</dbReference>
<keyword evidence="14" id="KW-1185">Reference proteome</keyword>
<name>A0A8B7ZMN4_ACAPL</name>
<feature type="domain" description="Glycosyltransferase 61 catalytic" evidence="13">
    <location>
        <begin position="439"/>
        <end position="520"/>
    </location>
</feature>
<dbReference type="GeneID" id="110987877"/>
<evidence type="ECO:0000256" key="10">
    <source>
        <dbReference type="ARBA" id="ARBA00049432"/>
    </source>
</evidence>
<dbReference type="RefSeq" id="XP_022106694.1">
    <property type="nucleotide sequence ID" value="XM_022251002.1"/>
</dbReference>
<dbReference type="PANTHER" id="PTHR20961:SF148">
    <property type="entry name" value="EGF DOMAIN-SPECIFIC O-LINKED N-ACETYLGLUCOSAMINE TRANSFERASE"/>
    <property type="match status" value="1"/>
</dbReference>
<keyword evidence="4" id="KW-0732">Signal</keyword>
<evidence type="ECO:0000256" key="5">
    <source>
        <dbReference type="ARBA" id="ARBA00022824"/>
    </source>
</evidence>
<sequence length="590" mass="67120">MPAPASPAGPLPNSPPSTLDQMLRCVHASDQVRRVYMCIEEAHYLSLSVTGDSHEFTMRLKLLTSRRNISALMVIIVMQVSLTCVWLAFNGNGSGSDLDRNESDQNRQQNDKPNSINPEPEAPNTRHSPRNTDKSSSKSEENRKDSRGEALHGQKTSSGRSTRGQPMAAPAKPDKHSVRRIQAHQSKFLLRMISSVVTYCDGDVEFYQNMTALMRNVIVDPAKAHTKAKGGEKVKDVLLQHESAEFYHHEKGLIHIENCSNIPAPHIFRFGHMSPEIDQLSNAVKISKDPYKNQGETILEYDSDFVILLTRFEYANVYWTVIDLYNAFLMMQLYNRTFHNTDLWIFDAHPDTSLEGLFTGTFRRVFRLTEIQGKTRFRNLLPCFSRGRTPILLKVLRPLTLAGKFRHDVLSALGVPVKSNKDRERRCWEKRLDILFIWRHNYVGHPRNPKGIVSRKISNEGELLQSTRKHFPNYTVQGEQLDKLPMRRQLQLIGNADIMVGMHGAAFGFSVFMQEGAGILEMWPRGLQGNWHMEYLAKRSSLYYQSWQNSDPASENTAEKSTKVSPVAVNSKLEALSMSICSKYKEKATL</sequence>
<feature type="transmembrane region" description="Helical" evidence="12">
    <location>
        <begin position="69"/>
        <end position="89"/>
    </location>
</feature>
<accession>A0A8B7ZMN4</accession>
<keyword evidence="5" id="KW-0256">Endoplasmic reticulum</keyword>
<keyword evidence="6" id="KW-0325">Glycoprotein</keyword>
<protein>
    <recommendedName>
        <fullName evidence="7">EGF domain-specific O-linked N-acetylglucosamine transferase</fullName>
        <ecNumber evidence="1">2.4.1.255</ecNumber>
    </recommendedName>
    <alternativeName>
        <fullName evidence="8">Extracellular O-linked N-acetylglucosamine transferase</fullName>
    </alternativeName>
</protein>
<dbReference type="GO" id="GO:0005788">
    <property type="term" value="C:endoplasmic reticulum lumen"/>
    <property type="evidence" value="ECO:0007669"/>
    <property type="project" value="TreeGrafter"/>
</dbReference>
<comment type="catalytic activity">
    <reaction evidence="9">
        <text>L-seryl-[protein] + UDP-N-acetyl-alpha-D-glucosamine = 3-O-(N-acetyl-beta-D-glucosaminyl)-L-seryl-[protein] + UDP + H(+)</text>
        <dbReference type="Rhea" id="RHEA:48904"/>
        <dbReference type="Rhea" id="RHEA-COMP:9863"/>
        <dbReference type="Rhea" id="RHEA-COMP:12251"/>
        <dbReference type="ChEBI" id="CHEBI:15378"/>
        <dbReference type="ChEBI" id="CHEBI:29999"/>
        <dbReference type="ChEBI" id="CHEBI:57705"/>
        <dbReference type="ChEBI" id="CHEBI:58223"/>
        <dbReference type="ChEBI" id="CHEBI:90838"/>
        <dbReference type="EC" id="2.4.1.255"/>
    </reaction>
</comment>
<gene>
    <name evidence="15" type="primary">LOC110987877</name>
</gene>
<evidence type="ECO:0000259" key="13">
    <source>
        <dbReference type="Pfam" id="PF04577"/>
    </source>
</evidence>
<keyword evidence="12" id="KW-0812">Transmembrane</keyword>
<evidence type="ECO:0000313" key="14">
    <source>
        <dbReference type="Proteomes" id="UP000694845"/>
    </source>
</evidence>
<evidence type="ECO:0000313" key="15">
    <source>
        <dbReference type="RefSeq" id="XP_022106694.1"/>
    </source>
</evidence>
<dbReference type="AlphaFoldDB" id="A0A8B7ZMN4"/>
<dbReference type="Pfam" id="PF04577">
    <property type="entry name" value="Glyco_transf_61"/>
    <property type="match status" value="1"/>
</dbReference>
<dbReference type="OrthoDB" id="529273at2759"/>
<dbReference type="KEGG" id="aplc:110987877"/>
<keyword evidence="12" id="KW-1133">Transmembrane helix</keyword>
<proteinExistence type="predicted"/>
<comment type="catalytic activity">
    <reaction evidence="10">
        <text>L-threonyl-[protein] + UDP-N-acetyl-alpha-D-glucosamine = 3-O-(N-acetyl-beta-D-glucosaminyl)-L-threonyl-[protein] + UDP + H(+)</text>
        <dbReference type="Rhea" id="RHEA:48908"/>
        <dbReference type="Rhea" id="RHEA-COMP:11060"/>
        <dbReference type="Rhea" id="RHEA-COMP:12252"/>
        <dbReference type="ChEBI" id="CHEBI:15378"/>
        <dbReference type="ChEBI" id="CHEBI:30013"/>
        <dbReference type="ChEBI" id="CHEBI:57705"/>
        <dbReference type="ChEBI" id="CHEBI:58223"/>
        <dbReference type="ChEBI" id="CHEBI:90840"/>
        <dbReference type="EC" id="2.4.1.255"/>
    </reaction>
</comment>
<feature type="region of interest" description="Disordered" evidence="11">
    <location>
        <begin position="97"/>
        <end position="178"/>
    </location>
</feature>
<evidence type="ECO:0000256" key="1">
    <source>
        <dbReference type="ARBA" id="ARBA00011970"/>
    </source>
</evidence>